<dbReference type="eggNOG" id="KOG1611">
    <property type="taxonomic scope" value="Eukaryota"/>
</dbReference>
<dbReference type="PANTHER" id="PTHR43544:SF36">
    <property type="entry name" value="CHAIN OXIDOREDUCTASE (CSGA), PUTATIVE (AFU_ORTHOLOGUE AFUA_4G00910)-RELATED"/>
    <property type="match status" value="1"/>
</dbReference>
<dbReference type="InterPro" id="IPR036291">
    <property type="entry name" value="NAD(P)-bd_dom_sf"/>
</dbReference>
<dbReference type="HOGENOM" id="CLU_010194_9_1_1"/>
<keyword evidence="3" id="KW-1185">Reference proteome</keyword>
<dbReference type="InterPro" id="IPR002347">
    <property type="entry name" value="SDR_fam"/>
</dbReference>
<gene>
    <name evidence="2" type="ORF">ANIA_10464</name>
</gene>
<dbReference type="KEGG" id="ani:ANIA_10464"/>
<comment type="similarity">
    <text evidence="1">Belongs to the short-chain dehydrogenases/reductases (SDR) family.</text>
</comment>
<proteinExistence type="inferred from homology"/>
<evidence type="ECO:0000256" key="1">
    <source>
        <dbReference type="ARBA" id="ARBA00006484"/>
    </source>
</evidence>
<dbReference type="Gene3D" id="3.40.50.720">
    <property type="entry name" value="NAD(P)-binding Rossmann-like Domain"/>
    <property type="match status" value="2"/>
</dbReference>
<dbReference type="Proteomes" id="UP000000560">
    <property type="component" value="Chromosome II"/>
</dbReference>
<sequence>MDRFDSHLHLSSKSIPVMSAIVVTGSSRGLGLELVKQLFGRVSETSGLLIVTARRCTPALSEAIAQSKGSAVSVPLDVTDEEQVARSVEEVRSTLNGHSLNILLNCAGVHGEIHGKIALIQCIPLMQNSAVKEIINMRVHSSGFGSITSAQDYIYALCPAYKISKAALNALTVQYALSYRDEGFTIVAVIQDDMGGKNADLTLSHGAEAVLDIVAVLETKDNGCFRNLCTRMGRV</sequence>
<dbReference type="OrthoDB" id="7289984at2759"/>
<dbReference type="PANTHER" id="PTHR43544">
    <property type="entry name" value="SHORT-CHAIN DEHYDROGENASE/REDUCTASE"/>
    <property type="match status" value="1"/>
</dbReference>
<dbReference type="PRINTS" id="PR00081">
    <property type="entry name" value="GDHRDH"/>
</dbReference>
<dbReference type="SUPFAM" id="SSF51735">
    <property type="entry name" value="NAD(P)-binding Rossmann-fold domains"/>
    <property type="match status" value="1"/>
</dbReference>
<dbReference type="GeneID" id="74896420"/>
<evidence type="ECO:0000313" key="2">
    <source>
        <dbReference type="EMBL" id="CBF75764.1"/>
    </source>
</evidence>
<dbReference type="GO" id="GO:0016491">
    <property type="term" value="F:oxidoreductase activity"/>
    <property type="evidence" value="ECO:0000318"/>
    <property type="project" value="GO_Central"/>
</dbReference>
<dbReference type="AlphaFoldDB" id="C8V458"/>
<reference evidence="3" key="1">
    <citation type="journal article" date="2005" name="Nature">
        <title>Sequencing of Aspergillus nidulans and comparative analysis with A. fumigatus and A. oryzae.</title>
        <authorList>
            <person name="Galagan J.E."/>
            <person name="Calvo S.E."/>
            <person name="Cuomo C."/>
            <person name="Ma L.J."/>
            <person name="Wortman J.R."/>
            <person name="Batzoglou S."/>
            <person name="Lee S.I."/>
            <person name="Basturkmen M."/>
            <person name="Spevak C.C."/>
            <person name="Clutterbuck J."/>
            <person name="Kapitonov V."/>
            <person name="Jurka J."/>
            <person name="Scazzocchio C."/>
            <person name="Farman M."/>
            <person name="Butler J."/>
            <person name="Purcell S."/>
            <person name="Harris S."/>
            <person name="Braus G.H."/>
            <person name="Draht O."/>
            <person name="Busch S."/>
            <person name="D'Enfert C."/>
            <person name="Bouchier C."/>
            <person name="Goldman G.H."/>
            <person name="Bell-Pedersen D."/>
            <person name="Griffiths-Jones S."/>
            <person name="Doonan J.H."/>
            <person name="Yu J."/>
            <person name="Vienken K."/>
            <person name="Pain A."/>
            <person name="Freitag M."/>
            <person name="Selker E.U."/>
            <person name="Archer D.B."/>
            <person name="Penalva M.A."/>
            <person name="Oakley B.R."/>
            <person name="Momany M."/>
            <person name="Tanaka T."/>
            <person name="Kumagai T."/>
            <person name="Asai K."/>
            <person name="Machida M."/>
            <person name="Nierman W.C."/>
            <person name="Denning D.W."/>
            <person name="Caddick M."/>
            <person name="Hynes M."/>
            <person name="Paoletti M."/>
            <person name="Fischer R."/>
            <person name="Miller B."/>
            <person name="Dyer P."/>
            <person name="Sachs M.S."/>
            <person name="Osmani S.A."/>
            <person name="Birren B.W."/>
        </authorList>
    </citation>
    <scope>NUCLEOTIDE SEQUENCE [LARGE SCALE GENOMIC DNA]</scope>
    <source>
        <strain evidence="3">FGSC A4 / ATCC 38163 / CBS 112.46 / NRRL 194 / M139</strain>
    </source>
</reference>
<reference evidence="3" key="2">
    <citation type="journal article" date="2009" name="Fungal Genet. Biol.">
        <title>The 2008 update of the Aspergillus nidulans genome annotation: a community effort.</title>
        <authorList>
            <person name="Wortman J.R."/>
            <person name="Gilsenan J.M."/>
            <person name="Joardar V."/>
            <person name="Deegan J."/>
            <person name="Clutterbuck J."/>
            <person name="Andersen M.R."/>
            <person name="Archer D."/>
            <person name="Bencina M."/>
            <person name="Braus G."/>
            <person name="Coutinho P."/>
            <person name="von Dohren H."/>
            <person name="Doonan J."/>
            <person name="Driessen A.J."/>
            <person name="Durek P."/>
            <person name="Espeso E."/>
            <person name="Fekete E."/>
            <person name="Flipphi M."/>
            <person name="Estrada C.G."/>
            <person name="Geysens S."/>
            <person name="Goldman G."/>
            <person name="de Groot P.W."/>
            <person name="Hansen K."/>
            <person name="Harris S.D."/>
            <person name="Heinekamp T."/>
            <person name="Helmstaedt K."/>
            <person name="Henrissat B."/>
            <person name="Hofmann G."/>
            <person name="Homan T."/>
            <person name="Horio T."/>
            <person name="Horiuchi H."/>
            <person name="James S."/>
            <person name="Jones M."/>
            <person name="Karaffa L."/>
            <person name="Karanyi Z."/>
            <person name="Kato M."/>
            <person name="Keller N."/>
            <person name="Kelly D.E."/>
            <person name="Kiel J.A."/>
            <person name="Kim J.M."/>
            <person name="van der Klei I.J."/>
            <person name="Klis F.M."/>
            <person name="Kovalchuk A."/>
            <person name="Krasevec N."/>
            <person name="Kubicek C.P."/>
            <person name="Liu B."/>
            <person name="Maccabe A."/>
            <person name="Meyer V."/>
            <person name="Mirabito P."/>
            <person name="Miskei M."/>
            <person name="Mos M."/>
            <person name="Mullins J."/>
            <person name="Nelson D.R."/>
            <person name="Nielsen J."/>
            <person name="Oakley B.R."/>
            <person name="Osmani S.A."/>
            <person name="Pakula T."/>
            <person name="Paszewski A."/>
            <person name="Paulsen I."/>
            <person name="Pilsyk S."/>
            <person name="Pocsi I."/>
            <person name="Punt P.J."/>
            <person name="Ram A.F."/>
            <person name="Ren Q."/>
            <person name="Robellet X."/>
            <person name="Robson G."/>
            <person name="Seiboth B."/>
            <person name="van Solingen P."/>
            <person name="Specht T."/>
            <person name="Sun J."/>
            <person name="Taheri-Talesh N."/>
            <person name="Takeshita N."/>
            <person name="Ussery D."/>
            <person name="vanKuyk P.A."/>
            <person name="Visser H."/>
            <person name="van de Vondervoort P.J."/>
            <person name="de Vries R.P."/>
            <person name="Walton J."/>
            <person name="Xiang X."/>
            <person name="Xiong Y."/>
            <person name="Zeng A.P."/>
            <person name="Brandt B.W."/>
            <person name="Cornell M.J."/>
            <person name="van den Hondel C.A."/>
            <person name="Visser J."/>
            <person name="Oliver S.G."/>
            <person name="Turner G."/>
        </authorList>
    </citation>
    <scope>GENOME REANNOTATION</scope>
    <source>
        <strain evidence="3">FGSC A4 / ATCC 38163 / CBS 112.46 / NRRL 194 / M139</strain>
    </source>
</reference>
<dbReference type="InterPro" id="IPR051468">
    <property type="entry name" value="Fungal_SecMetab_SDRs"/>
</dbReference>
<dbReference type="Pfam" id="PF00106">
    <property type="entry name" value="adh_short"/>
    <property type="match status" value="1"/>
</dbReference>
<dbReference type="InParanoid" id="C8V458"/>
<evidence type="ECO:0000313" key="3">
    <source>
        <dbReference type="Proteomes" id="UP000000560"/>
    </source>
</evidence>
<organism evidence="2 3">
    <name type="scientific">Emericella nidulans (strain FGSC A4 / ATCC 38163 / CBS 112.46 / NRRL 194 / M139)</name>
    <name type="common">Aspergillus nidulans</name>
    <dbReference type="NCBI Taxonomy" id="227321"/>
    <lineage>
        <taxon>Eukaryota</taxon>
        <taxon>Fungi</taxon>
        <taxon>Dikarya</taxon>
        <taxon>Ascomycota</taxon>
        <taxon>Pezizomycotina</taxon>
        <taxon>Eurotiomycetes</taxon>
        <taxon>Eurotiomycetidae</taxon>
        <taxon>Eurotiales</taxon>
        <taxon>Aspergillaceae</taxon>
        <taxon>Aspergillus</taxon>
        <taxon>Aspergillus subgen. Nidulantes</taxon>
    </lineage>
</organism>
<protein>
    <submittedName>
        <fullName evidence="2">Uncharacterized protein</fullName>
    </submittedName>
</protein>
<accession>C8V458</accession>
<name>C8V458_EMENI</name>
<dbReference type="RefSeq" id="XP_050467514.1">
    <property type="nucleotide sequence ID" value="XM_050611488.1"/>
</dbReference>
<dbReference type="VEuPathDB" id="FungiDB:AN10464"/>
<dbReference type="OMA" id="FANCPAY"/>
<dbReference type="EMBL" id="BN001302">
    <property type="protein sequence ID" value="CBF75764.1"/>
    <property type="molecule type" value="Genomic_DNA"/>
</dbReference>
<dbReference type="GO" id="GO:0005737">
    <property type="term" value="C:cytoplasm"/>
    <property type="evidence" value="ECO:0000318"/>
    <property type="project" value="GO_Central"/>
</dbReference>